<evidence type="ECO:0000313" key="1">
    <source>
        <dbReference type="EMBL" id="CAJ0563579.1"/>
    </source>
</evidence>
<dbReference type="AlphaFoldDB" id="A0AA36FVD3"/>
<sequence>MHYNPRQGSYLSEVCGHVVMGATDAGAWINLTLADRAVFKILPMEPPISAAVSWNQGSRDNVDYIVDEAGGRRAKDIKSICLVTEKSQHLDHCVEVGVQSDQERSWSEGVWFAGLRSIPPTCQSQRYPFNANFSQGFLKATPCEDRGLISKIPYKLLAKMDTDG</sequence>
<accession>A0AA36FVD3</accession>
<dbReference type="EMBL" id="CATQJA010000727">
    <property type="protein sequence ID" value="CAJ0563579.1"/>
    <property type="molecule type" value="Genomic_DNA"/>
</dbReference>
<gene>
    <name evidence="1" type="ORF">MSPICULIGERA_LOCUS2491</name>
</gene>
<keyword evidence="2" id="KW-1185">Reference proteome</keyword>
<proteinExistence type="predicted"/>
<organism evidence="1 2">
    <name type="scientific">Mesorhabditis spiculigera</name>
    <dbReference type="NCBI Taxonomy" id="96644"/>
    <lineage>
        <taxon>Eukaryota</taxon>
        <taxon>Metazoa</taxon>
        <taxon>Ecdysozoa</taxon>
        <taxon>Nematoda</taxon>
        <taxon>Chromadorea</taxon>
        <taxon>Rhabditida</taxon>
        <taxon>Rhabditina</taxon>
        <taxon>Rhabditomorpha</taxon>
        <taxon>Rhabditoidea</taxon>
        <taxon>Rhabditidae</taxon>
        <taxon>Mesorhabditinae</taxon>
        <taxon>Mesorhabditis</taxon>
    </lineage>
</organism>
<comment type="caution">
    <text evidence="1">The sequence shown here is derived from an EMBL/GenBank/DDBJ whole genome shotgun (WGS) entry which is preliminary data.</text>
</comment>
<feature type="non-terminal residue" evidence="1">
    <location>
        <position position="1"/>
    </location>
</feature>
<protein>
    <submittedName>
        <fullName evidence="1">Uncharacterized protein</fullName>
    </submittedName>
</protein>
<reference evidence="1" key="1">
    <citation type="submission" date="2023-06" db="EMBL/GenBank/DDBJ databases">
        <authorList>
            <person name="Delattre M."/>
        </authorList>
    </citation>
    <scope>NUCLEOTIDE SEQUENCE</scope>
    <source>
        <strain evidence="1">AF72</strain>
    </source>
</reference>
<evidence type="ECO:0000313" key="2">
    <source>
        <dbReference type="Proteomes" id="UP001177023"/>
    </source>
</evidence>
<name>A0AA36FVD3_9BILA</name>
<dbReference type="Proteomes" id="UP001177023">
    <property type="component" value="Unassembled WGS sequence"/>
</dbReference>